<protein>
    <submittedName>
        <fullName evidence="1">Uncharacterized protein</fullName>
    </submittedName>
</protein>
<name>A0AAE0YVX6_9GAST</name>
<reference evidence="1" key="1">
    <citation type="journal article" date="2023" name="G3 (Bethesda)">
        <title>A reference genome for the long-term kleptoplast-retaining sea slug Elysia crispata morphotype clarki.</title>
        <authorList>
            <person name="Eastman K.E."/>
            <person name="Pendleton A.L."/>
            <person name="Shaikh M.A."/>
            <person name="Suttiyut T."/>
            <person name="Ogas R."/>
            <person name="Tomko P."/>
            <person name="Gavelis G."/>
            <person name="Widhalm J.R."/>
            <person name="Wisecaver J.H."/>
        </authorList>
    </citation>
    <scope>NUCLEOTIDE SEQUENCE</scope>
    <source>
        <strain evidence="1">ECLA1</strain>
    </source>
</reference>
<evidence type="ECO:0000313" key="2">
    <source>
        <dbReference type="Proteomes" id="UP001283361"/>
    </source>
</evidence>
<accession>A0AAE0YVX6</accession>
<evidence type="ECO:0000313" key="1">
    <source>
        <dbReference type="EMBL" id="KAK3757870.1"/>
    </source>
</evidence>
<gene>
    <name evidence="1" type="ORF">RRG08_014426</name>
</gene>
<proteinExistence type="predicted"/>
<sequence length="120" mass="13702">MPCTPLLSPDQPPKRTSCRTTISIQTNMVAVTDLSLPLLAEPRKTLDKDGHCGARCAENNTKYHWHSVWLTGNTVFFIEEYFLTDLVSRWQISEIYFMGRSQRNPALDVTSQCHRGNCEL</sequence>
<dbReference type="EMBL" id="JAWDGP010005317">
    <property type="protein sequence ID" value="KAK3757870.1"/>
    <property type="molecule type" value="Genomic_DNA"/>
</dbReference>
<dbReference type="AlphaFoldDB" id="A0AAE0YVX6"/>
<comment type="caution">
    <text evidence="1">The sequence shown here is derived from an EMBL/GenBank/DDBJ whole genome shotgun (WGS) entry which is preliminary data.</text>
</comment>
<dbReference type="Proteomes" id="UP001283361">
    <property type="component" value="Unassembled WGS sequence"/>
</dbReference>
<keyword evidence="2" id="KW-1185">Reference proteome</keyword>
<organism evidence="1 2">
    <name type="scientific">Elysia crispata</name>
    <name type="common">lettuce slug</name>
    <dbReference type="NCBI Taxonomy" id="231223"/>
    <lineage>
        <taxon>Eukaryota</taxon>
        <taxon>Metazoa</taxon>
        <taxon>Spiralia</taxon>
        <taxon>Lophotrochozoa</taxon>
        <taxon>Mollusca</taxon>
        <taxon>Gastropoda</taxon>
        <taxon>Heterobranchia</taxon>
        <taxon>Euthyneura</taxon>
        <taxon>Panpulmonata</taxon>
        <taxon>Sacoglossa</taxon>
        <taxon>Placobranchoidea</taxon>
        <taxon>Plakobranchidae</taxon>
        <taxon>Elysia</taxon>
    </lineage>
</organism>